<evidence type="ECO:0000313" key="2">
    <source>
        <dbReference type="EMBL" id="KKN15249.1"/>
    </source>
</evidence>
<proteinExistence type="predicted"/>
<organism evidence="2">
    <name type="scientific">marine sediment metagenome</name>
    <dbReference type="NCBI Taxonomy" id="412755"/>
    <lineage>
        <taxon>unclassified sequences</taxon>
        <taxon>metagenomes</taxon>
        <taxon>ecological metagenomes</taxon>
    </lineage>
</organism>
<protein>
    <submittedName>
        <fullName evidence="2">Uncharacterized protein</fullName>
    </submittedName>
</protein>
<name>A0A0F9NB94_9ZZZZ</name>
<accession>A0A0F9NB94</accession>
<evidence type="ECO:0000256" key="1">
    <source>
        <dbReference type="SAM" id="MobiDB-lite"/>
    </source>
</evidence>
<feature type="compositionally biased region" description="Pro residues" evidence="1">
    <location>
        <begin position="421"/>
        <end position="468"/>
    </location>
</feature>
<dbReference type="PRINTS" id="PR01217">
    <property type="entry name" value="PRICHEXTENSN"/>
</dbReference>
<feature type="region of interest" description="Disordered" evidence="1">
    <location>
        <begin position="421"/>
        <end position="476"/>
    </location>
</feature>
<dbReference type="EMBL" id="LAZR01003730">
    <property type="protein sequence ID" value="KKN15249.1"/>
    <property type="molecule type" value="Genomic_DNA"/>
</dbReference>
<sequence>MRTLSQTTLDIQAGDSYVPIVQVTIGGNAFISSNPGSGLVAVETMEEGQSYRATIDVKPPILAAIHPEILRWAIGKQVNITWGLAGALDTVRSAPLFVVGVSGLSEPGNVIARFDCVGWWELLSASRVVRDPADSDAPPPVWPADTTVRSILNEILVGRGNLWLDEDDGVINTYRPYYEADGLESTLTTVRNLLDMTTSYIRLRDDGFHIINPLPTSDLTHTYELDGHTFFKRSDSVKAIIPNRIVMAPSLPSLDDAPDFIGVALDQDSIDLLGFLDLITVDEGITSEGEANARAYYIMQKLRAEGSEGLATVPMHIGQELYDRIAIIDDRIGTVPIHHFVGTIKRVWEPGRYFMELGLGALMPHLSGLITSITPGQGLQPAPISVAPVITTPVTTGPVFGPPEPPGLPVSPWERIAIRPSPPVYTGPTSNPPVPEITPYPTPTPSEPTPTYPPTITPSPTPSPPTPEIPWWEVRR</sequence>
<dbReference type="AlphaFoldDB" id="A0A0F9NB94"/>
<gene>
    <name evidence="2" type="ORF">LCGC14_0987940</name>
</gene>
<comment type="caution">
    <text evidence="2">The sequence shown here is derived from an EMBL/GenBank/DDBJ whole genome shotgun (WGS) entry which is preliminary data.</text>
</comment>
<reference evidence="2" key="1">
    <citation type="journal article" date="2015" name="Nature">
        <title>Complex archaea that bridge the gap between prokaryotes and eukaryotes.</title>
        <authorList>
            <person name="Spang A."/>
            <person name="Saw J.H."/>
            <person name="Jorgensen S.L."/>
            <person name="Zaremba-Niedzwiedzka K."/>
            <person name="Martijn J."/>
            <person name="Lind A.E."/>
            <person name="van Eijk R."/>
            <person name="Schleper C."/>
            <person name="Guy L."/>
            <person name="Ettema T.J."/>
        </authorList>
    </citation>
    <scope>NUCLEOTIDE SEQUENCE</scope>
</reference>